<dbReference type="Pfam" id="PF01479">
    <property type="entry name" value="S4"/>
    <property type="match status" value="1"/>
</dbReference>
<dbReference type="CDD" id="cd02869">
    <property type="entry name" value="PseudoU_synth_RluA_like"/>
    <property type="match status" value="1"/>
</dbReference>
<dbReference type="Pfam" id="PF00849">
    <property type="entry name" value="PseudoU_synth_2"/>
    <property type="match status" value="1"/>
</dbReference>
<dbReference type="STRING" id="233100.SAMN05216526_0096"/>
<keyword evidence="12" id="KW-1185">Reference proteome</keyword>
<dbReference type="EC" id="5.4.99.-" evidence="8"/>
<comment type="catalytic activity">
    <reaction evidence="8">
        <text>a uridine in RNA = a pseudouridine in RNA</text>
        <dbReference type="Rhea" id="RHEA:48348"/>
        <dbReference type="Rhea" id="RHEA-COMP:12068"/>
        <dbReference type="Rhea" id="RHEA-COMP:12069"/>
        <dbReference type="ChEBI" id="CHEBI:65314"/>
        <dbReference type="ChEBI" id="CHEBI:65315"/>
    </reaction>
</comment>
<keyword evidence="7" id="KW-0694">RNA-binding</keyword>
<dbReference type="AlphaFoldDB" id="A0A1R3VM79"/>
<dbReference type="InterPro" id="IPR002942">
    <property type="entry name" value="S4_RNA-bd"/>
</dbReference>
<dbReference type="GO" id="GO:0000455">
    <property type="term" value="P:enzyme-directed rRNA pseudouridine synthesis"/>
    <property type="evidence" value="ECO:0007669"/>
    <property type="project" value="UniProtKB-ARBA"/>
</dbReference>
<comment type="similarity">
    <text evidence="3 8">Belongs to the pseudouridine synthase RluA family.</text>
</comment>
<dbReference type="RefSeq" id="WP_076754022.1">
    <property type="nucleotide sequence ID" value="NZ_CP023018.1"/>
</dbReference>
<dbReference type="InterPro" id="IPR006145">
    <property type="entry name" value="PsdUridine_synth_RsuA/RluA"/>
</dbReference>
<evidence type="ECO:0000256" key="6">
    <source>
        <dbReference type="PIRSR" id="PIRSR606225-1"/>
    </source>
</evidence>
<name>A0A1R3VM79_9GAMM</name>
<dbReference type="InterPro" id="IPR050188">
    <property type="entry name" value="RluA_PseudoU_synthase"/>
</dbReference>
<evidence type="ECO:0000256" key="9">
    <source>
        <dbReference type="SAM" id="MobiDB-lite"/>
    </source>
</evidence>
<evidence type="ECO:0000256" key="7">
    <source>
        <dbReference type="PROSITE-ProRule" id="PRU00182"/>
    </source>
</evidence>
<dbReference type="PANTHER" id="PTHR21600:SF92">
    <property type="entry name" value="RIBOSOMAL LARGE SUBUNIT PSEUDOURIDINE SYNTHASE C"/>
    <property type="match status" value="1"/>
</dbReference>
<dbReference type="InterPro" id="IPR006225">
    <property type="entry name" value="PsdUridine_synth_RluC/D"/>
</dbReference>
<dbReference type="NCBIfam" id="TIGR00005">
    <property type="entry name" value="rluA_subfam"/>
    <property type="match status" value="1"/>
</dbReference>
<evidence type="ECO:0000256" key="3">
    <source>
        <dbReference type="ARBA" id="ARBA00010876"/>
    </source>
</evidence>
<sequence>MPETAKTPHSRVVQLEITADADGQRLDNFLMRHLKGVPKSRIYRLLRKGEVRVNKGRSKPDYRLGLGDIVRIPPVTQTEAKLDQLPLPASLAELLEASILLEDADLLILNKPAGLPVHGGTGVALGVIEAMRRLRPNTPYLELGHRLDRDTSGVLLLAKSRAALMGFHGALRQGKVDKIYQALVCGRWKGGPQKVRAALVRGDGQRPGGKMRVDEDGKAADSEFTPRQRFDRFTLMQVNIGTGRTHQIRVHAAHLGYPLAGDRHYGDAEVNRRLKTQGLKRVFLHAEQLRFQMADSGRKIAVDAPLPEDLSDFLKRL</sequence>
<dbReference type="InterPro" id="IPR020103">
    <property type="entry name" value="PsdUridine_synth_cat_dom_sf"/>
</dbReference>
<dbReference type="GO" id="GO:0003723">
    <property type="term" value="F:RNA binding"/>
    <property type="evidence" value="ECO:0007669"/>
    <property type="project" value="UniProtKB-KW"/>
</dbReference>
<dbReference type="Gene3D" id="3.10.290.10">
    <property type="entry name" value="RNA-binding S4 domain"/>
    <property type="match status" value="1"/>
</dbReference>
<evidence type="ECO:0000256" key="1">
    <source>
        <dbReference type="ARBA" id="ARBA00000381"/>
    </source>
</evidence>
<evidence type="ECO:0000256" key="2">
    <source>
        <dbReference type="ARBA" id="ARBA00002876"/>
    </source>
</evidence>
<keyword evidence="5 8" id="KW-0413">Isomerase</keyword>
<evidence type="ECO:0000313" key="12">
    <source>
        <dbReference type="Proteomes" id="UP000223759"/>
    </source>
</evidence>
<dbReference type="InterPro" id="IPR036986">
    <property type="entry name" value="S4_RNA-bd_sf"/>
</dbReference>
<reference evidence="11 12" key="1">
    <citation type="submission" date="2017-01" db="EMBL/GenBank/DDBJ databases">
        <authorList>
            <person name="Mah S.A."/>
            <person name="Swanson W.J."/>
            <person name="Moy G.W."/>
            <person name="Vacquier V.D."/>
        </authorList>
    </citation>
    <scope>NUCLEOTIDE SEQUENCE [LARGE SCALE GENOMIC DNA]</scope>
    <source>
        <strain evidence="11 12">M9</strain>
    </source>
</reference>
<evidence type="ECO:0000259" key="10">
    <source>
        <dbReference type="SMART" id="SM00363"/>
    </source>
</evidence>
<feature type="compositionally biased region" description="Basic and acidic residues" evidence="9">
    <location>
        <begin position="211"/>
        <end position="221"/>
    </location>
</feature>
<dbReference type="SUPFAM" id="SSF55120">
    <property type="entry name" value="Pseudouridine synthase"/>
    <property type="match status" value="1"/>
</dbReference>
<dbReference type="EMBL" id="FTPK01000001">
    <property type="protein sequence ID" value="SIT65646.1"/>
    <property type="molecule type" value="Genomic_DNA"/>
</dbReference>
<dbReference type="Proteomes" id="UP000223759">
    <property type="component" value="Unassembled WGS sequence"/>
</dbReference>
<comment type="catalytic activity">
    <reaction evidence="1">
        <text>uridine(955/2504/2580) in 23S rRNA = pseudouridine(955/2504/2580) in 23S rRNA</text>
        <dbReference type="Rhea" id="RHEA:42528"/>
        <dbReference type="Rhea" id="RHEA-COMP:10099"/>
        <dbReference type="Rhea" id="RHEA-COMP:10100"/>
        <dbReference type="ChEBI" id="CHEBI:65314"/>
        <dbReference type="ChEBI" id="CHEBI:65315"/>
        <dbReference type="EC" id="5.4.99.24"/>
    </reaction>
</comment>
<organism evidence="11 12">
    <name type="scientific">Ectothiorhodosinus mongolicus</name>
    <dbReference type="NCBI Taxonomy" id="233100"/>
    <lineage>
        <taxon>Bacteria</taxon>
        <taxon>Pseudomonadati</taxon>
        <taxon>Pseudomonadota</taxon>
        <taxon>Gammaproteobacteria</taxon>
        <taxon>Chromatiales</taxon>
        <taxon>Ectothiorhodospiraceae</taxon>
        <taxon>Ectothiorhodosinus</taxon>
    </lineage>
</organism>
<proteinExistence type="inferred from homology"/>
<dbReference type="SMART" id="SM00363">
    <property type="entry name" value="S4"/>
    <property type="match status" value="1"/>
</dbReference>
<dbReference type="SUPFAM" id="SSF55174">
    <property type="entry name" value="Alpha-L RNA-binding motif"/>
    <property type="match status" value="1"/>
</dbReference>
<dbReference type="PROSITE" id="PS50889">
    <property type="entry name" value="S4"/>
    <property type="match status" value="1"/>
</dbReference>
<dbReference type="GO" id="GO:0120159">
    <property type="term" value="F:rRNA pseudouridine synthase activity"/>
    <property type="evidence" value="ECO:0007669"/>
    <property type="project" value="UniProtKB-ARBA"/>
</dbReference>
<keyword evidence="4" id="KW-0698">rRNA processing</keyword>
<dbReference type="Gene3D" id="3.30.2350.10">
    <property type="entry name" value="Pseudouridine synthase"/>
    <property type="match status" value="1"/>
</dbReference>
<evidence type="ECO:0000256" key="4">
    <source>
        <dbReference type="ARBA" id="ARBA00022552"/>
    </source>
</evidence>
<accession>A0A1R3VM79</accession>
<dbReference type="PANTHER" id="PTHR21600">
    <property type="entry name" value="MITOCHONDRIAL RNA PSEUDOURIDINE SYNTHASE"/>
    <property type="match status" value="1"/>
</dbReference>
<gene>
    <name evidence="11" type="ORF">SAMN05216526_0096</name>
</gene>
<feature type="active site" evidence="6">
    <location>
        <position position="148"/>
    </location>
</feature>
<feature type="domain" description="RNA-binding S4" evidence="10">
    <location>
        <begin position="24"/>
        <end position="86"/>
    </location>
</feature>
<dbReference type="CDD" id="cd00165">
    <property type="entry name" value="S4"/>
    <property type="match status" value="1"/>
</dbReference>
<feature type="region of interest" description="Disordered" evidence="9">
    <location>
        <begin position="202"/>
        <end position="221"/>
    </location>
</feature>
<evidence type="ECO:0000256" key="8">
    <source>
        <dbReference type="RuleBase" id="RU362028"/>
    </source>
</evidence>
<evidence type="ECO:0000313" key="11">
    <source>
        <dbReference type="EMBL" id="SIT65646.1"/>
    </source>
</evidence>
<protein>
    <recommendedName>
        <fullName evidence="8">Pseudouridine synthase</fullName>
        <ecNumber evidence="8">5.4.99.-</ecNumber>
    </recommendedName>
</protein>
<dbReference type="OrthoDB" id="9807829at2"/>
<comment type="function">
    <text evidence="2">Responsible for synthesis of pseudouridine from uracil at positions 955, 2504 and 2580 in 23S ribosomal RNA.</text>
</comment>
<evidence type="ECO:0000256" key="5">
    <source>
        <dbReference type="ARBA" id="ARBA00023235"/>
    </source>
</evidence>